<reference evidence="1" key="2">
    <citation type="journal article" date="2015" name="Fish Shellfish Immunol.">
        <title>Early steps in the European eel (Anguilla anguilla)-Vibrio vulnificus interaction in the gills: Role of the RtxA13 toxin.</title>
        <authorList>
            <person name="Callol A."/>
            <person name="Pajuelo D."/>
            <person name="Ebbesson L."/>
            <person name="Teles M."/>
            <person name="MacKenzie S."/>
            <person name="Amaro C."/>
        </authorList>
    </citation>
    <scope>NUCLEOTIDE SEQUENCE</scope>
</reference>
<accession>A0A0E9SGE0</accession>
<dbReference type="AlphaFoldDB" id="A0A0E9SGE0"/>
<evidence type="ECO:0000313" key="1">
    <source>
        <dbReference type="EMBL" id="JAH40302.1"/>
    </source>
</evidence>
<proteinExistence type="predicted"/>
<dbReference type="EMBL" id="GBXM01075907">
    <property type="protein sequence ID" value="JAH32670.1"/>
    <property type="molecule type" value="Transcribed_RNA"/>
</dbReference>
<sequence length="45" mass="5318">MYPNMGRVSCCSQCCSLLQYVNRWILVLIMSQRGFTAFQSFLRCY</sequence>
<name>A0A0E9SGE0_ANGAN</name>
<dbReference type="EMBL" id="GBXM01063808">
    <property type="protein sequence ID" value="JAH44769.1"/>
    <property type="molecule type" value="Transcribed_RNA"/>
</dbReference>
<organism evidence="1">
    <name type="scientific">Anguilla anguilla</name>
    <name type="common">European freshwater eel</name>
    <name type="synonym">Muraena anguilla</name>
    <dbReference type="NCBI Taxonomy" id="7936"/>
    <lineage>
        <taxon>Eukaryota</taxon>
        <taxon>Metazoa</taxon>
        <taxon>Chordata</taxon>
        <taxon>Craniata</taxon>
        <taxon>Vertebrata</taxon>
        <taxon>Euteleostomi</taxon>
        <taxon>Actinopterygii</taxon>
        <taxon>Neopterygii</taxon>
        <taxon>Teleostei</taxon>
        <taxon>Anguilliformes</taxon>
        <taxon>Anguillidae</taxon>
        <taxon>Anguilla</taxon>
    </lineage>
</organism>
<dbReference type="EMBL" id="GBXM01068275">
    <property type="protein sequence ID" value="JAH40302.1"/>
    <property type="molecule type" value="Transcribed_RNA"/>
</dbReference>
<protein>
    <submittedName>
        <fullName evidence="1">Uncharacterized protein</fullName>
    </submittedName>
</protein>
<reference evidence="1" key="1">
    <citation type="submission" date="2014-11" db="EMBL/GenBank/DDBJ databases">
        <authorList>
            <person name="Amaro Gonzalez C."/>
        </authorList>
    </citation>
    <scope>NUCLEOTIDE SEQUENCE</scope>
</reference>